<dbReference type="GO" id="GO:0005737">
    <property type="term" value="C:cytoplasm"/>
    <property type="evidence" value="ECO:0007669"/>
    <property type="project" value="UniProtKB-SubCell"/>
</dbReference>
<dbReference type="GO" id="GO:0003724">
    <property type="term" value="F:RNA helicase activity"/>
    <property type="evidence" value="ECO:0007669"/>
    <property type="project" value="UniProtKB-EC"/>
</dbReference>
<evidence type="ECO:0000259" key="18">
    <source>
        <dbReference type="PROSITE" id="PS51194"/>
    </source>
</evidence>
<dbReference type="Pfam" id="PF00271">
    <property type="entry name" value="Helicase_C"/>
    <property type="match status" value="1"/>
</dbReference>
<dbReference type="Gene3D" id="2.170.150.30">
    <property type="entry name" value="RIG-I-like receptor, C-terminal regulatory domain"/>
    <property type="match status" value="1"/>
</dbReference>
<dbReference type="EC" id="3.6.4.13" evidence="3"/>
<feature type="domain" description="Helicase C-terminal" evidence="18">
    <location>
        <begin position="692"/>
        <end position="853"/>
    </location>
</feature>
<sequence length="1018" mass="116180">MEDASLLAEELLSEHAPPGILPHFLLSLFRANNNKHRPNEGAWLVHDVLILTCAYMPVQRAILLKIHDIDFGGVATDLMDKKLLPPENMSRVNETLEFVGKEEGVVRMLSFLYSNLASTVGREYSERLHSQSEEQDHRKLQHVTRWTDQWLDTLLEVLDHRGGNCIRDNIPPAVLSHETWNDVCGRLSFRRQHDQEPAMGDTVSEAGDSEAGSDLTRVERLEASVTPLSLNIPLVSDQGVQPPWNDVPYKVEILTCGRGGKDREDRGPEREDNTTVGEQDDIETRELARALYYTGLSDGPDHGPPQISLYDYQDELLRGVRKGKNSVIVLPTGTGKTFIVLKYTQEVLSKADAKSVVFMAPKVKLAEQQYRRFQFFFPRMTYFRVGRSRNANCDAPFAELQHLYRVFVMTPQCLVEAVKRKEVSITDFSLLVLDECHHAMGGHSYKVLLDLYVDAKFSPGTSTASLPQIVGLTASPGVGRGGTLDIAMDHLKQLCYNMDVEAICTVKENEAQLMSVVNEPTHEIRCCPKRKKDEFKRIIEGIMAAVEGELVKSSYAANAFDKETRDVVDAILKAPENHRGTTRYTEWATNVSGRLAQIDTYNQEAYTAAFSITEMLLRYQQALILNEDCESQYGLDYLLEEARLMDEKGTGVEETERKLLKHFKGIILSLSHLPDLQRACADTEDHNPKLRMLEDILLLIWDNNQDDTACMVFVRTLELSKAIQKWMQVHPDLKRLNPGRVTGSRTTRRRKGMTKSEVEDVLTNFNAGKHKVVVCTSAAEEGLDFQSCNIVIRYDYVTHMISMVQTRGRARKKDSKYCVLVNELKGNLDKENENVACERLMKQAVVKVQAEMESNTKNFLDEMDRRQRLDLTQRKRKAEENQRKRRAAHDADKKYILKCRKCKTYACASTDFRLLEESNRIVVAEDFYQRYKRVECEPEQYSPNLEKVAKVHCKQPKCSMDWGSVVKFLPTEQEFPVLKLHSFYLHDLQTGKLIPKKLKWANGMFCVDSITEDELYMP</sequence>
<evidence type="ECO:0000256" key="2">
    <source>
        <dbReference type="ARBA" id="ARBA00006866"/>
    </source>
</evidence>
<evidence type="ECO:0000256" key="10">
    <source>
        <dbReference type="ARBA" id="ARBA00022833"/>
    </source>
</evidence>
<keyword evidence="5" id="KW-0399">Innate immunity</keyword>
<comment type="catalytic activity">
    <reaction evidence="15">
        <text>ATP + H2O = ADP + phosphate + H(+)</text>
        <dbReference type="Rhea" id="RHEA:13065"/>
        <dbReference type="ChEBI" id="CHEBI:15377"/>
        <dbReference type="ChEBI" id="CHEBI:15378"/>
        <dbReference type="ChEBI" id="CHEBI:30616"/>
        <dbReference type="ChEBI" id="CHEBI:43474"/>
        <dbReference type="ChEBI" id="CHEBI:456216"/>
        <dbReference type="EC" id="3.6.4.13"/>
    </reaction>
    <physiologicalReaction direction="left-to-right" evidence="15">
        <dbReference type="Rhea" id="RHEA:13066"/>
    </physiologicalReaction>
</comment>
<dbReference type="Pfam" id="PF04851">
    <property type="entry name" value="ResIII"/>
    <property type="match status" value="1"/>
</dbReference>
<evidence type="ECO:0000256" key="7">
    <source>
        <dbReference type="ARBA" id="ARBA00022741"/>
    </source>
</evidence>
<dbReference type="InterPro" id="IPR006935">
    <property type="entry name" value="Helicase/UvrB_N"/>
</dbReference>
<feature type="domain" description="Helicase ATP-binding" evidence="17">
    <location>
        <begin position="317"/>
        <end position="494"/>
    </location>
</feature>
<dbReference type="SUPFAM" id="SSF52540">
    <property type="entry name" value="P-loop containing nucleoside triphosphate hydrolases"/>
    <property type="match status" value="1"/>
</dbReference>
<dbReference type="PANTHER" id="PTHR14074">
    <property type="entry name" value="HELICASE WITH DEATH DOMAIN-RELATED"/>
    <property type="match status" value="1"/>
</dbReference>
<evidence type="ECO:0000256" key="8">
    <source>
        <dbReference type="ARBA" id="ARBA00022801"/>
    </source>
</evidence>
<evidence type="ECO:0000256" key="15">
    <source>
        <dbReference type="ARBA" id="ARBA00049390"/>
    </source>
</evidence>
<evidence type="ECO:0000256" key="12">
    <source>
        <dbReference type="ARBA" id="ARBA00022859"/>
    </source>
</evidence>
<evidence type="ECO:0000256" key="4">
    <source>
        <dbReference type="ARBA" id="ARBA00022490"/>
    </source>
</evidence>
<dbReference type="GO" id="GO:0003723">
    <property type="term" value="F:RNA binding"/>
    <property type="evidence" value="ECO:0007669"/>
    <property type="project" value="UniProtKB-KW"/>
</dbReference>
<comment type="similarity">
    <text evidence="2">Belongs to the helicase family. RLR subfamily.</text>
</comment>
<feature type="region of interest" description="Disordered" evidence="16">
    <location>
        <begin position="192"/>
        <end position="213"/>
    </location>
</feature>
<evidence type="ECO:0000313" key="21">
    <source>
        <dbReference type="Proteomes" id="UP001519460"/>
    </source>
</evidence>
<dbReference type="InterPro" id="IPR027417">
    <property type="entry name" value="P-loop_NTPase"/>
</dbReference>
<organism evidence="20 21">
    <name type="scientific">Batillaria attramentaria</name>
    <dbReference type="NCBI Taxonomy" id="370345"/>
    <lineage>
        <taxon>Eukaryota</taxon>
        <taxon>Metazoa</taxon>
        <taxon>Spiralia</taxon>
        <taxon>Lophotrochozoa</taxon>
        <taxon>Mollusca</taxon>
        <taxon>Gastropoda</taxon>
        <taxon>Caenogastropoda</taxon>
        <taxon>Sorbeoconcha</taxon>
        <taxon>Cerithioidea</taxon>
        <taxon>Batillariidae</taxon>
        <taxon>Batillaria</taxon>
    </lineage>
</organism>
<evidence type="ECO:0000256" key="13">
    <source>
        <dbReference type="ARBA" id="ARBA00022884"/>
    </source>
</evidence>
<dbReference type="Gene3D" id="1.20.1320.30">
    <property type="match status" value="1"/>
</dbReference>
<keyword evidence="9" id="KW-0347">Helicase</keyword>
<dbReference type="PANTHER" id="PTHR14074:SF16">
    <property type="entry name" value="ANTIVIRAL INNATE IMMUNE RESPONSE RECEPTOR RIG-I"/>
    <property type="match status" value="1"/>
</dbReference>
<keyword evidence="7" id="KW-0547">Nucleotide-binding</keyword>
<dbReference type="InterPro" id="IPR014001">
    <property type="entry name" value="Helicase_ATP-bd"/>
</dbReference>
<dbReference type="InterPro" id="IPR021673">
    <property type="entry name" value="RLR_CTR"/>
</dbReference>
<dbReference type="EMBL" id="JACVVK020000473">
    <property type="protein sequence ID" value="KAK7473372.1"/>
    <property type="molecule type" value="Genomic_DNA"/>
</dbReference>
<dbReference type="InterPro" id="IPR041204">
    <property type="entry name" value="RIG-I-like_C"/>
</dbReference>
<accession>A0ABD0JG81</accession>
<dbReference type="GO" id="GO:0046872">
    <property type="term" value="F:metal ion binding"/>
    <property type="evidence" value="ECO:0007669"/>
    <property type="project" value="UniProtKB-KW"/>
</dbReference>
<name>A0ABD0JG81_9CAEN</name>
<evidence type="ECO:0000259" key="17">
    <source>
        <dbReference type="PROSITE" id="PS51192"/>
    </source>
</evidence>
<feature type="domain" description="RLR CTR" evidence="19">
    <location>
        <begin position="884"/>
        <end position="1017"/>
    </location>
</feature>
<dbReference type="Gene3D" id="3.40.50.300">
    <property type="entry name" value="P-loop containing nucleotide triphosphate hydrolases"/>
    <property type="match status" value="2"/>
</dbReference>
<dbReference type="GO" id="GO:0045087">
    <property type="term" value="P:innate immune response"/>
    <property type="evidence" value="ECO:0007669"/>
    <property type="project" value="UniProtKB-KW"/>
</dbReference>
<dbReference type="InterPro" id="IPR051363">
    <property type="entry name" value="RLR_Helicase"/>
</dbReference>
<evidence type="ECO:0000256" key="1">
    <source>
        <dbReference type="ARBA" id="ARBA00004496"/>
    </source>
</evidence>
<dbReference type="PROSITE" id="PS51192">
    <property type="entry name" value="HELICASE_ATP_BIND_1"/>
    <property type="match status" value="1"/>
</dbReference>
<keyword evidence="12" id="KW-0391">Immunity</keyword>
<dbReference type="SMART" id="SM00490">
    <property type="entry name" value="HELICc"/>
    <property type="match status" value="1"/>
</dbReference>
<evidence type="ECO:0000256" key="11">
    <source>
        <dbReference type="ARBA" id="ARBA00022840"/>
    </source>
</evidence>
<keyword evidence="6" id="KW-0479">Metal-binding</keyword>
<evidence type="ECO:0000256" key="14">
    <source>
        <dbReference type="ARBA" id="ARBA00023118"/>
    </source>
</evidence>
<evidence type="ECO:0000313" key="20">
    <source>
        <dbReference type="EMBL" id="KAK7473372.1"/>
    </source>
</evidence>
<keyword evidence="13" id="KW-0694">RNA-binding</keyword>
<keyword evidence="10" id="KW-0862">Zinc</keyword>
<dbReference type="InterPro" id="IPR038557">
    <property type="entry name" value="RLR_C_sf"/>
</dbReference>
<protein>
    <recommendedName>
        <fullName evidence="3">RNA helicase</fullName>
        <ecNumber evidence="3">3.6.4.13</ecNumber>
    </recommendedName>
</protein>
<comment type="caution">
    <text evidence="20">The sequence shown here is derived from an EMBL/GenBank/DDBJ whole genome shotgun (WGS) entry which is preliminary data.</text>
</comment>
<dbReference type="InterPro" id="IPR001650">
    <property type="entry name" value="Helicase_C-like"/>
</dbReference>
<dbReference type="Proteomes" id="UP001519460">
    <property type="component" value="Unassembled WGS sequence"/>
</dbReference>
<evidence type="ECO:0000256" key="9">
    <source>
        <dbReference type="ARBA" id="ARBA00022806"/>
    </source>
</evidence>
<feature type="region of interest" description="Disordered" evidence="16">
    <location>
        <begin position="257"/>
        <end position="277"/>
    </location>
</feature>
<dbReference type="PROSITE" id="PS51789">
    <property type="entry name" value="RLR_CTR"/>
    <property type="match status" value="1"/>
</dbReference>
<dbReference type="GO" id="GO:0005524">
    <property type="term" value="F:ATP binding"/>
    <property type="evidence" value="ECO:0007669"/>
    <property type="project" value="UniProtKB-KW"/>
</dbReference>
<comment type="subcellular location">
    <subcellularLocation>
        <location evidence="1">Cytoplasm</location>
    </subcellularLocation>
</comment>
<proteinExistence type="inferred from homology"/>
<keyword evidence="21" id="KW-1185">Reference proteome</keyword>
<dbReference type="AlphaFoldDB" id="A0ABD0JG81"/>
<evidence type="ECO:0000256" key="5">
    <source>
        <dbReference type="ARBA" id="ARBA00022588"/>
    </source>
</evidence>
<feature type="compositionally biased region" description="Basic and acidic residues" evidence="16">
    <location>
        <begin position="259"/>
        <end position="273"/>
    </location>
</feature>
<evidence type="ECO:0000256" key="16">
    <source>
        <dbReference type="SAM" id="MobiDB-lite"/>
    </source>
</evidence>
<dbReference type="GO" id="GO:0016787">
    <property type="term" value="F:hydrolase activity"/>
    <property type="evidence" value="ECO:0007669"/>
    <property type="project" value="UniProtKB-KW"/>
</dbReference>
<gene>
    <name evidence="20" type="ORF">BaRGS_00035420</name>
</gene>
<dbReference type="Pfam" id="PF11648">
    <property type="entry name" value="RIG-I_C-RD"/>
    <property type="match status" value="1"/>
</dbReference>
<reference evidence="20 21" key="1">
    <citation type="journal article" date="2023" name="Sci. Data">
        <title>Genome assembly of the Korean intertidal mud-creeper Batillaria attramentaria.</title>
        <authorList>
            <person name="Patra A.K."/>
            <person name="Ho P.T."/>
            <person name="Jun S."/>
            <person name="Lee S.J."/>
            <person name="Kim Y."/>
            <person name="Won Y.J."/>
        </authorList>
    </citation>
    <scope>NUCLEOTIDE SEQUENCE [LARGE SCALE GENOMIC DNA]</scope>
    <source>
        <strain evidence="20">Wonlab-2016</strain>
    </source>
</reference>
<dbReference type="SMART" id="SM00487">
    <property type="entry name" value="DEXDc"/>
    <property type="match status" value="1"/>
</dbReference>
<evidence type="ECO:0000256" key="3">
    <source>
        <dbReference type="ARBA" id="ARBA00012552"/>
    </source>
</evidence>
<keyword evidence="8" id="KW-0378">Hydrolase</keyword>
<keyword evidence="11" id="KW-0067">ATP-binding</keyword>
<evidence type="ECO:0000259" key="19">
    <source>
        <dbReference type="PROSITE" id="PS51789"/>
    </source>
</evidence>
<dbReference type="GO" id="GO:0051607">
    <property type="term" value="P:defense response to virus"/>
    <property type="evidence" value="ECO:0007669"/>
    <property type="project" value="UniProtKB-KW"/>
</dbReference>
<evidence type="ECO:0000256" key="6">
    <source>
        <dbReference type="ARBA" id="ARBA00022723"/>
    </source>
</evidence>
<dbReference type="Pfam" id="PF18119">
    <property type="entry name" value="RIG-I_C"/>
    <property type="match status" value="1"/>
</dbReference>
<keyword evidence="14" id="KW-0051">Antiviral defense</keyword>
<keyword evidence="4" id="KW-0963">Cytoplasm</keyword>
<dbReference type="PROSITE" id="PS51194">
    <property type="entry name" value="HELICASE_CTER"/>
    <property type="match status" value="1"/>
</dbReference>